<proteinExistence type="predicted"/>
<organism evidence="1 2">
    <name type="scientific">Paenibacillus agricola</name>
    <dbReference type="NCBI Taxonomy" id="2716264"/>
    <lineage>
        <taxon>Bacteria</taxon>
        <taxon>Bacillati</taxon>
        <taxon>Bacillota</taxon>
        <taxon>Bacilli</taxon>
        <taxon>Bacillales</taxon>
        <taxon>Paenibacillaceae</taxon>
        <taxon>Paenibacillus</taxon>
    </lineage>
</organism>
<dbReference type="Pfam" id="PF14552">
    <property type="entry name" value="Tautomerase_2"/>
    <property type="match status" value="1"/>
</dbReference>
<gene>
    <name evidence="1" type="ORF">G9U52_16900</name>
</gene>
<dbReference type="Gene3D" id="3.30.429.10">
    <property type="entry name" value="Macrophage Migration Inhibitory Factor"/>
    <property type="match status" value="1"/>
</dbReference>
<dbReference type="InterPro" id="IPR014347">
    <property type="entry name" value="Tautomerase/MIF_sf"/>
</dbReference>
<dbReference type="EMBL" id="JAAOIW010000005">
    <property type="protein sequence ID" value="NHN31513.1"/>
    <property type="molecule type" value="Genomic_DNA"/>
</dbReference>
<dbReference type="Proteomes" id="UP001165962">
    <property type="component" value="Unassembled WGS sequence"/>
</dbReference>
<dbReference type="SUPFAM" id="SSF55331">
    <property type="entry name" value="Tautomerase/MIF"/>
    <property type="match status" value="1"/>
</dbReference>
<keyword evidence="2" id="KW-1185">Reference proteome</keyword>
<name>A0ABX0J9P3_9BACL</name>
<dbReference type="InterPro" id="IPR037479">
    <property type="entry name" value="Tauto_MSAD"/>
</dbReference>
<comment type="caution">
    <text evidence="1">The sequence shown here is derived from an EMBL/GenBank/DDBJ whole genome shotgun (WGS) entry which is preliminary data.</text>
</comment>
<dbReference type="PANTHER" id="PTHR38460">
    <property type="entry name" value="TAUTOMERASE YOLI-RELATED"/>
    <property type="match status" value="1"/>
</dbReference>
<protein>
    <submittedName>
        <fullName evidence="1">Tautomerase family protein</fullName>
    </submittedName>
</protein>
<sequence>MPFVRVSYLENQYESEQLTQISRVVMQVLIQHFDVPEDDCFQVFHSHKASEFVYSRNYLNIERSDGLIYFQITLKSGRSTEKKTSFYSKLAELLSNELKIRKEDVFVMLIETEFEDWTFGNGEAQMLQRMTKKVFFSKIEETVKEK</sequence>
<evidence type="ECO:0000313" key="2">
    <source>
        <dbReference type="Proteomes" id="UP001165962"/>
    </source>
</evidence>
<dbReference type="RefSeq" id="WP_166151585.1">
    <property type="nucleotide sequence ID" value="NZ_JAAOIW010000005.1"/>
</dbReference>
<evidence type="ECO:0000313" key="1">
    <source>
        <dbReference type="EMBL" id="NHN31513.1"/>
    </source>
</evidence>
<accession>A0ABX0J9P3</accession>
<reference evidence="1" key="1">
    <citation type="submission" date="2020-03" db="EMBL/GenBank/DDBJ databases">
        <title>Draft sequencing of Paenibacilllus sp. S3N08.</title>
        <authorList>
            <person name="Kim D.-U."/>
        </authorList>
    </citation>
    <scope>NUCLEOTIDE SEQUENCE</scope>
    <source>
        <strain evidence="1">S3N08</strain>
    </source>
</reference>
<dbReference type="PANTHER" id="PTHR38460:SF1">
    <property type="entry name" value="TAUTOMERASE YOLI-RELATED"/>
    <property type="match status" value="1"/>
</dbReference>